<comment type="similarity">
    <text evidence="5">Belongs to the FMN-dependent alpha-hydroxy acid dehydrogenase family.</text>
</comment>
<evidence type="ECO:0000256" key="3">
    <source>
        <dbReference type="ARBA" id="ARBA00022643"/>
    </source>
</evidence>
<feature type="binding site" evidence="7">
    <location>
        <position position="136"/>
    </location>
    <ligand>
        <name>glyoxylate</name>
        <dbReference type="ChEBI" id="CHEBI:36655"/>
    </ligand>
</feature>
<dbReference type="InterPro" id="IPR000262">
    <property type="entry name" value="FMN-dep_DH"/>
</dbReference>
<dbReference type="EMBL" id="JAYMRR010000021">
    <property type="protein sequence ID" value="MFB8752994.1"/>
    <property type="molecule type" value="Genomic_DNA"/>
</dbReference>
<gene>
    <name evidence="9" type="ORF">Spa2297_02910</name>
    <name evidence="10" type="ORF">VSS30_29655</name>
</gene>
<feature type="binding site" evidence="7">
    <location>
        <position position="267"/>
    </location>
    <ligand>
        <name>glyoxylate</name>
        <dbReference type="ChEBI" id="CHEBI:36655"/>
    </ligand>
</feature>
<reference evidence="9 11" key="1">
    <citation type="submission" date="2016-05" db="EMBL/GenBank/DDBJ databases">
        <title>Non-Contiguous Finished Genome Sequence of Streptomyces parvulus 2297 Integrated Site-Specifically with Actinophage R4.</title>
        <authorList>
            <person name="Nishizawa T."/>
            <person name="Miura T."/>
            <person name="Harada C."/>
            <person name="Guo Y."/>
            <person name="Narisawa K."/>
            <person name="Ohta H."/>
            <person name="Takahashi H."/>
            <person name="Shirai M."/>
        </authorList>
    </citation>
    <scope>NUCLEOTIDE SEQUENCE [LARGE SCALE GENOMIC DNA]</scope>
    <source>
        <strain evidence="9 11">2297</strain>
    </source>
</reference>
<keyword evidence="4 10" id="KW-0560">Oxidoreductase</keyword>
<dbReference type="SUPFAM" id="SSF51395">
    <property type="entry name" value="FMN-linked oxidoreductases"/>
    <property type="match status" value="1"/>
</dbReference>
<dbReference type="CDD" id="cd02809">
    <property type="entry name" value="alpha_hydroxyacid_oxid_FMN"/>
    <property type="match status" value="1"/>
</dbReference>
<feature type="binding site" evidence="7">
    <location>
        <begin position="298"/>
        <end position="302"/>
    </location>
    <ligand>
        <name>FMN</name>
        <dbReference type="ChEBI" id="CHEBI:58210"/>
    </ligand>
</feature>
<sequence>MSAPAHDAGTPFDIDDVARAACRALPGPVWDFIDGGSGTESTLAANRSALGGICLVPRALTGVTRGDCAGELLGSRVSAPLAVAPMAYQRLVHPDGDLALARAARSAGTVYVASMLSSHTVEEIAGTGAETWFQLYWLRDRDRTGALVERAEAAGCRALVLTVDVPRMGRRLRDLRNAFALPPTVTAANLDTPAGEARSTTAHTARPGASAVTAHTAETLDPTLNWADLAWIRARTRLPLVIKGIMDPGDAARAVEAGADAVVVSNHGGRQLDGALPSISALPGVVRAVDDRCPVLMDGGIRSGADVLKALALGATGVLVGRPALWGLAAGGQEGASAALRLLHTELEEAMALAGCGDLAAARRLSVRTAAGAQVADEGTAR</sequence>
<accession>A0A191UTI3</accession>
<dbReference type="PANTHER" id="PTHR10578">
    <property type="entry name" value="S -2-HYDROXY-ACID OXIDASE-RELATED"/>
    <property type="match status" value="1"/>
</dbReference>
<dbReference type="Gene3D" id="3.20.20.70">
    <property type="entry name" value="Aldolase class I"/>
    <property type="match status" value="1"/>
</dbReference>
<evidence type="ECO:0000313" key="11">
    <source>
        <dbReference type="Proteomes" id="UP000078468"/>
    </source>
</evidence>
<dbReference type="PROSITE" id="PS51349">
    <property type="entry name" value="FMN_HYDROXY_ACID_DH_2"/>
    <property type="match status" value="1"/>
</dbReference>
<dbReference type="InterPro" id="IPR012133">
    <property type="entry name" value="Alpha-hydoxy_acid_DH_FMN"/>
</dbReference>
<keyword evidence="3 7" id="KW-0288">FMN</keyword>
<feature type="binding site" evidence="7">
    <location>
        <begin position="321"/>
        <end position="322"/>
    </location>
    <ligand>
        <name>FMN</name>
        <dbReference type="ChEBI" id="CHEBI:58210"/>
    </ligand>
</feature>
<evidence type="ECO:0000313" key="12">
    <source>
        <dbReference type="Proteomes" id="UP001585018"/>
    </source>
</evidence>
<dbReference type="InterPro" id="IPR013785">
    <property type="entry name" value="Aldolase_TIM"/>
</dbReference>
<feature type="binding site" evidence="7">
    <location>
        <position position="134"/>
    </location>
    <ligand>
        <name>FMN</name>
        <dbReference type="ChEBI" id="CHEBI:58210"/>
    </ligand>
</feature>
<evidence type="ECO:0000256" key="2">
    <source>
        <dbReference type="ARBA" id="ARBA00022630"/>
    </source>
</evidence>
<dbReference type="InterPro" id="IPR008259">
    <property type="entry name" value="FMN_hydac_DH_AS"/>
</dbReference>
<feature type="binding site" evidence="7">
    <location>
        <position position="114"/>
    </location>
    <ligand>
        <name>FMN</name>
        <dbReference type="ChEBI" id="CHEBI:58210"/>
    </ligand>
</feature>
<feature type="domain" description="FMN hydroxy acid dehydrogenase" evidence="8">
    <location>
        <begin position="6"/>
        <end position="372"/>
    </location>
</feature>
<evidence type="ECO:0000313" key="9">
    <source>
        <dbReference type="EMBL" id="ANJ06024.1"/>
    </source>
</evidence>
<dbReference type="Pfam" id="PF01070">
    <property type="entry name" value="FMN_dh"/>
    <property type="match status" value="1"/>
</dbReference>
<dbReference type="EMBL" id="CP015866">
    <property type="protein sequence ID" value="ANJ06024.1"/>
    <property type="molecule type" value="Genomic_DNA"/>
</dbReference>
<organism evidence="9 11">
    <name type="scientific">Streptomyces parvulus</name>
    <dbReference type="NCBI Taxonomy" id="146923"/>
    <lineage>
        <taxon>Bacteria</taxon>
        <taxon>Bacillati</taxon>
        <taxon>Actinomycetota</taxon>
        <taxon>Actinomycetes</taxon>
        <taxon>Kitasatosporales</taxon>
        <taxon>Streptomycetaceae</taxon>
        <taxon>Streptomyces</taxon>
    </lineage>
</organism>
<dbReference type="GO" id="GO:0010181">
    <property type="term" value="F:FMN binding"/>
    <property type="evidence" value="ECO:0007669"/>
    <property type="project" value="InterPro"/>
</dbReference>
<evidence type="ECO:0000256" key="1">
    <source>
        <dbReference type="ARBA" id="ARBA00001917"/>
    </source>
</evidence>
<feature type="active site" description="Proton acceptor" evidence="6">
    <location>
        <position position="267"/>
    </location>
</feature>
<dbReference type="RefSeq" id="WP_064726404.1">
    <property type="nucleotide sequence ID" value="NZ_BMRX01000003.1"/>
</dbReference>
<dbReference type="GO" id="GO:0016614">
    <property type="term" value="F:oxidoreductase activity, acting on CH-OH group of donors"/>
    <property type="evidence" value="ECO:0007669"/>
    <property type="project" value="UniProtKB-ARBA"/>
</dbReference>
<dbReference type="GeneID" id="91303818"/>
<dbReference type="PANTHER" id="PTHR10578:SF107">
    <property type="entry name" value="2-HYDROXYACID OXIDASE 1"/>
    <property type="match status" value="1"/>
</dbReference>
<dbReference type="KEGG" id="spav:Spa2297_02910"/>
<dbReference type="PROSITE" id="PS00557">
    <property type="entry name" value="FMN_HYDROXY_ACID_DH_1"/>
    <property type="match status" value="1"/>
</dbReference>
<evidence type="ECO:0000256" key="7">
    <source>
        <dbReference type="PIRSR" id="PIRSR000138-2"/>
    </source>
</evidence>
<comment type="cofactor">
    <cofactor evidence="1">
        <name>FMN</name>
        <dbReference type="ChEBI" id="CHEBI:58210"/>
    </cofactor>
</comment>
<dbReference type="Proteomes" id="UP000078468">
    <property type="component" value="Chromosome"/>
</dbReference>
<dbReference type="FunFam" id="3.20.20.70:FF:000029">
    <property type="entry name" value="L-lactate dehydrogenase"/>
    <property type="match status" value="1"/>
</dbReference>
<dbReference type="InterPro" id="IPR037396">
    <property type="entry name" value="FMN_HAD"/>
</dbReference>
<feature type="binding site" evidence="7">
    <location>
        <position position="171"/>
    </location>
    <ligand>
        <name>glyoxylate</name>
        <dbReference type="ChEBI" id="CHEBI:36655"/>
    </ligand>
</feature>
<reference evidence="10 12" key="2">
    <citation type="submission" date="2024-01" db="EMBL/GenBank/DDBJ databases">
        <title>Genome mining of biosynthetic gene clusters to explore secondary metabolites of Streptomyces sp.</title>
        <authorList>
            <person name="Baig A."/>
            <person name="Ajitkumar Shintre N."/>
            <person name="Kumar H."/>
            <person name="Anbarasu A."/>
            <person name="Ramaiah S."/>
        </authorList>
    </citation>
    <scope>NUCLEOTIDE SEQUENCE [LARGE SCALE GENOMIC DNA]</scope>
    <source>
        <strain evidence="10 12">A03</strain>
    </source>
</reference>
<feature type="binding site" evidence="7">
    <location>
        <position position="265"/>
    </location>
    <ligand>
        <name>FMN</name>
        <dbReference type="ChEBI" id="CHEBI:58210"/>
    </ligand>
</feature>
<feature type="binding site" evidence="7">
    <location>
        <position position="270"/>
    </location>
    <ligand>
        <name>glyoxylate</name>
        <dbReference type="ChEBI" id="CHEBI:36655"/>
    </ligand>
</feature>
<dbReference type="AlphaFoldDB" id="A0A191UTI3"/>
<evidence type="ECO:0000256" key="6">
    <source>
        <dbReference type="PIRSR" id="PIRSR000138-1"/>
    </source>
</evidence>
<dbReference type="Proteomes" id="UP001585018">
    <property type="component" value="Unassembled WGS sequence"/>
</dbReference>
<keyword evidence="2 7" id="KW-0285">Flavoprotein</keyword>
<feature type="binding site" evidence="7">
    <location>
        <position position="243"/>
    </location>
    <ligand>
        <name>FMN</name>
        <dbReference type="ChEBI" id="CHEBI:58210"/>
    </ligand>
</feature>
<name>A0A191UTI3_9ACTN</name>
<protein>
    <submittedName>
        <fullName evidence="10">Alpha-hydroxy acid oxidase</fullName>
        <ecNumber evidence="10">1.-.-.-</ecNumber>
    </submittedName>
    <submittedName>
        <fullName evidence="9">Alpha-hydroxy-acid oxidizing enzyme</fullName>
    </submittedName>
</protein>
<dbReference type="EC" id="1.-.-.-" evidence="10"/>
<keyword evidence="12" id="KW-1185">Reference proteome</keyword>
<feature type="binding site" evidence="7">
    <location>
        <begin position="85"/>
        <end position="87"/>
    </location>
    <ligand>
        <name>FMN</name>
        <dbReference type="ChEBI" id="CHEBI:58210"/>
    </ligand>
</feature>
<evidence type="ECO:0000259" key="8">
    <source>
        <dbReference type="PROSITE" id="PS51349"/>
    </source>
</evidence>
<feature type="binding site" evidence="7">
    <location>
        <position position="162"/>
    </location>
    <ligand>
        <name>FMN</name>
        <dbReference type="ChEBI" id="CHEBI:58210"/>
    </ligand>
</feature>
<evidence type="ECO:0000256" key="5">
    <source>
        <dbReference type="ARBA" id="ARBA00024042"/>
    </source>
</evidence>
<proteinExistence type="inferred from homology"/>
<evidence type="ECO:0000313" key="10">
    <source>
        <dbReference type="EMBL" id="MFB8752994.1"/>
    </source>
</evidence>
<evidence type="ECO:0000256" key="4">
    <source>
        <dbReference type="ARBA" id="ARBA00023002"/>
    </source>
</evidence>
<dbReference type="PIRSF" id="PIRSF000138">
    <property type="entry name" value="Al-hdrx_acd_dh"/>
    <property type="match status" value="1"/>
</dbReference>